<dbReference type="KEGG" id="mee:DA075_35480"/>
<dbReference type="Proteomes" id="UP000244755">
    <property type="component" value="Plasmid unnamed3"/>
</dbReference>
<evidence type="ECO:0000313" key="1">
    <source>
        <dbReference type="EMBL" id="AWB26175.1"/>
    </source>
</evidence>
<evidence type="ECO:0000313" key="2">
    <source>
        <dbReference type="Proteomes" id="UP000244755"/>
    </source>
</evidence>
<dbReference type="RefSeq" id="WP_099957705.1">
    <property type="nucleotide sequence ID" value="NZ_CP028847.1"/>
</dbReference>
<reference evidence="1 2" key="1">
    <citation type="submission" date="2018-04" db="EMBL/GenBank/DDBJ databases">
        <title>Methylobacterium sp. PR1016A genome.</title>
        <authorList>
            <person name="Park W."/>
        </authorList>
    </citation>
    <scope>NUCLEOTIDE SEQUENCE [LARGE SCALE GENOMIC DNA]</scope>
    <source>
        <strain evidence="1 2">PR1016A</strain>
        <plasmid evidence="1 2">unnamed3</plasmid>
    </source>
</reference>
<protein>
    <submittedName>
        <fullName evidence="1">Uncharacterized protein</fullName>
    </submittedName>
</protein>
<accession>A0A2R4WXB9</accession>
<sequence>MMSVPGLGDQRPNPRAQARGDAIVAAWDAWQAEIAASREAVGLPTLLDARYAAVERRDKALARIQETPARSLADLVLKARIASAVCDGLSLRPADRDLLPDEDEAMPFAITADLLALAGDSVATGA</sequence>
<name>A0A2R4WXB9_9HYPH</name>
<organism evidence="1 2">
    <name type="scientific">Methylobacterium currus</name>
    <dbReference type="NCBI Taxonomy" id="2051553"/>
    <lineage>
        <taxon>Bacteria</taxon>
        <taxon>Pseudomonadati</taxon>
        <taxon>Pseudomonadota</taxon>
        <taxon>Alphaproteobacteria</taxon>
        <taxon>Hyphomicrobiales</taxon>
        <taxon>Methylobacteriaceae</taxon>
        <taxon>Methylobacterium</taxon>
    </lineage>
</organism>
<geneLocation type="plasmid" evidence="1 2">
    <name>unnamed3</name>
</geneLocation>
<dbReference type="OrthoDB" id="7997223at2"/>
<dbReference type="EMBL" id="CP028847">
    <property type="protein sequence ID" value="AWB26175.1"/>
    <property type="molecule type" value="Genomic_DNA"/>
</dbReference>
<dbReference type="AlphaFoldDB" id="A0A2R4WXB9"/>
<keyword evidence="1" id="KW-0614">Plasmid</keyword>
<gene>
    <name evidence="1" type="ORF">DA075_35480</name>
</gene>
<proteinExistence type="predicted"/>
<keyword evidence="2" id="KW-1185">Reference proteome</keyword>